<accession>A0A0A9FJI2</accession>
<dbReference type="AlphaFoldDB" id="A0A0A9FJI2"/>
<organism evidence="1">
    <name type="scientific">Arundo donax</name>
    <name type="common">Giant reed</name>
    <name type="synonym">Donax arundinaceus</name>
    <dbReference type="NCBI Taxonomy" id="35708"/>
    <lineage>
        <taxon>Eukaryota</taxon>
        <taxon>Viridiplantae</taxon>
        <taxon>Streptophyta</taxon>
        <taxon>Embryophyta</taxon>
        <taxon>Tracheophyta</taxon>
        <taxon>Spermatophyta</taxon>
        <taxon>Magnoliopsida</taxon>
        <taxon>Liliopsida</taxon>
        <taxon>Poales</taxon>
        <taxon>Poaceae</taxon>
        <taxon>PACMAD clade</taxon>
        <taxon>Arundinoideae</taxon>
        <taxon>Arundineae</taxon>
        <taxon>Arundo</taxon>
    </lineage>
</organism>
<proteinExistence type="predicted"/>
<evidence type="ECO:0000313" key="1">
    <source>
        <dbReference type="EMBL" id="JAE08443.1"/>
    </source>
</evidence>
<reference evidence="1" key="1">
    <citation type="submission" date="2014-09" db="EMBL/GenBank/DDBJ databases">
        <authorList>
            <person name="Magalhaes I.L.F."/>
            <person name="Oliveira U."/>
            <person name="Santos F.R."/>
            <person name="Vidigal T.H.D.A."/>
            <person name="Brescovit A.D."/>
            <person name="Santos A.J."/>
        </authorList>
    </citation>
    <scope>NUCLEOTIDE SEQUENCE</scope>
    <source>
        <tissue evidence="1">Shoot tissue taken approximately 20 cm above the soil surface</tissue>
    </source>
</reference>
<sequence length="81" mass="9663">MPPMSHSQPRPHMSDTHWMPYPIWIRCPYATDTYPEIIRKKINMHYSDTWANTYRPNIWIRPSPITLYMRSSLALSASRVT</sequence>
<name>A0A0A9FJI2_ARUDO</name>
<dbReference type="EMBL" id="GBRH01189453">
    <property type="protein sequence ID" value="JAE08443.1"/>
    <property type="molecule type" value="Transcribed_RNA"/>
</dbReference>
<protein>
    <submittedName>
        <fullName evidence="1">Uncharacterized protein</fullName>
    </submittedName>
</protein>
<reference evidence="1" key="2">
    <citation type="journal article" date="2015" name="Data Brief">
        <title>Shoot transcriptome of the giant reed, Arundo donax.</title>
        <authorList>
            <person name="Barrero R.A."/>
            <person name="Guerrero F.D."/>
            <person name="Moolhuijzen P."/>
            <person name="Goolsby J.A."/>
            <person name="Tidwell J."/>
            <person name="Bellgard S.E."/>
            <person name="Bellgard M.I."/>
        </authorList>
    </citation>
    <scope>NUCLEOTIDE SEQUENCE</scope>
    <source>
        <tissue evidence="1">Shoot tissue taken approximately 20 cm above the soil surface</tissue>
    </source>
</reference>